<gene>
    <name evidence="3" type="ORF">EV194_10683</name>
</gene>
<dbReference type="RefSeq" id="WP_243699377.1">
    <property type="nucleotide sequence ID" value="NZ_SLWK01000006.1"/>
</dbReference>
<sequence>MTKKLRQNLMSDSDDFFEKVYSVTRLIPFGKVATYGAIAAAIGSPGAARMVGWALNKSLTQTPFVPAHRVVNRNGILSGKHYFGGSTTMQELLKNEGVDVVDDKVVDLKSVLWDPKEVL</sequence>
<evidence type="ECO:0000256" key="1">
    <source>
        <dbReference type="ARBA" id="ARBA00022763"/>
    </source>
</evidence>
<dbReference type="Pfam" id="PF01035">
    <property type="entry name" value="DNA_binding_1"/>
    <property type="match status" value="1"/>
</dbReference>
<dbReference type="InterPro" id="IPR036217">
    <property type="entry name" value="MethylDNA_cys_MeTrfase_DNAb"/>
</dbReference>
<name>A0A4R2GJ27_9BACT</name>
<evidence type="ECO:0000313" key="3">
    <source>
        <dbReference type="EMBL" id="TCO07942.1"/>
    </source>
</evidence>
<feature type="domain" description="Methylated-DNA-[protein]-cysteine S-methyltransferase DNA binding" evidence="2">
    <location>
        <begin position="15"/>
        <end position="98"/>
    </location>
</feature>
<evidence type="ECO:0000313" key="4">
    <source>
        <dbReference type="Proteomes" id="UP000295221"/>
    </source>
</evidence>
<dbReference type="AlphaFoldDB" id="A0A4R2GJ27"/>
<dbReference type="PANTHER" id="PTHR42942">
    <property type="entry name" value="6-O-METHYLGUANINE DNA METHYLTRANSFERASE"/>
    <property type="match status" value="1"/>
</dbReference>
<dbReference type="GO" id="GO:0032259">
    <property type="term" value="P:methylation"/>
    <property type="evidence" value="ECO:0007669"/>
    <property type="project" value="UniProtKB-KW"/>
</dbReference>
<dbReference type="InterPro" id="IPR036388">
    <property type="entry name" value="WH-like_DNA-bd_sf"/>
</dbReference>
<protein>
    <submittedName>
        <fullName evidence="3">Methylated-DNA-protein-cysteine methyltransferase-like protein</fullName>
    </submittedName>
</protein>
<keyword evidence="4" id="KW-1185">Reference proteome</keyword>
<keyword evidence="3" id="KW-0808">Transferase</keyword>
<comment type="caution">
    <text evidence="3">The sequence shown here is derived from an EMBL/GenBank/DDBJ whole genome shotgun (WGS) entry which is preliminary data.</text>
</comment>
<dbReference type="GO" id="GO:0006281">
    <property type="term" value="P:DNA repair"/>
    <property type="evidence" value="ECO:0007669"/>
    <property type="project" value="InterPro"/>
</dbReference>
<dbReference type="PANTHER" id="PTHR42942:SF1">
    <property type="entry name" value="ALKYLTRANSFERASE-LIKE PROTEIN 1"/>
    <property type="match status" value="1"/>
</dbReference>
<dbReference type="CDD" id="cd06445">
    <property type="entry name" value="ATase"/>
    <property type="match status" value="1"/>
</dbReference>
<keyword evidence="1" id="KW-0227">DNA damage</keyword>
<evidence type="ECO:0000259" key="2">
    <source>
        <dbReference type="Pfam" id="PF01035"/>
    </source>
</evidence>
<accession>A0A4R2GJ27</accession>
<dbReference type="Gene3D" id="1.10.10.10">
    <property type="entry name" value="Winged helix-like DNA-binding domain superfamily/Winged helix DNA-binding domain"/>
    <property type="match status" value="1"/>
</dbReference>
<dbReference type="SUPFAM" id="SSF46767">
    <property type="entry name" value="Methylated DNA-protein cysteine methyltransferase, C-terminal domain"/>
    <property type="match status" value="1"/>
</dbReference>
<dbReference type="InterPro" id="IPR052520">
    <property type="entry name" value="ATL_DNA_repair"/>
</dbReference>
<organism evidence="3 4">
    <name type="scientific">Natronoflexus pectinivorans</name>
    <dbReference type="NCBI Taxonomy" id="682526"/>
    <lineage>
        <taxon>Bacteria</taxon>
        <taxon>Pseudomonadati</taxon>
        <taxon>Bacteroidota</taxon>
        <taxon>Bacteroidia</taxon>
        <taxon>Marinilabiliales</taxon>
        <taxon>Marinilabiliaceae</taxon>
        <taxon>Natronoflexus</taxon>
    </lineage>
</organism>
<keyword evidence="3" id="KW-0489">Methyltransferase</keyword>
<dbReference type="EMBL" id="SLWK01000006">
    <property type="protein sequence ID" value="TCO07942.1"/>
    <property type="molecule type" value="Genomic_DNA"/>
</dbReference>
<dbReference type="NCBIfam" id="TIGR00589">
    <property type="entry name" value="ogt"/>
    <property type="match status" value="1"/>
</dbReference>
<dbReference type="InterPro" id="IPR014048">
    <property type="entry name" value="MethylDNA_cys_MeTrfase_DNA-bd"/>
</dbReference>
<dbReference type="GO" id="GO:0008168">
    <property type="term" value="F:methyltransferase activity"/>
    <property type="evidence" value="ECO:0007669"/>
    <property type="project" value="UniProtKB-KW"/>
</dbReference>
<proteinExistence type="predicted"/>
<reference evidence="3 4" key="1">
    <citation type="submission" date="2019-03" db="EMBL/GenBank/DDBJ databases">
        <title>Genomic Encyclopedia of Type Strains, Phase IV (KMG-IV): sequencing the most valuable type-strain genomes for metagenomic binning, comparative biology and taxonomic classification.</title>
        <authorList>
            <person name="Goeker M."/>
        </authorList>
    </citation>
    <scope>NUCLEOTIDE SEQUENCE [LARGE SCALE GENOMIC DNA]</scope>
    <source>
        <strain evidence="3 4">DSM 24179</strain>
    </source>
</reference>
<dbReference type="Proteomes" id="UP000295221">
    <property type="component" value="Unassembled WGS sequence"/>
</dbReference>